<feature type="region of interest" description="Disordered" evidence="1">
    <location>
        <begin position="124"/>
        <end position="144"/>
    </location>
</feature>
<keyword evidence="3" id="KW-1185">Reference proteome</keyword>
<sequence>MPSNAASLLTDSSYYSMVMNASSIRASQSRCVLANIGAGYDLLQPDDRNSDRIIWDSQEIVDIVYARIENISDVKEELSSLNDENFLLEKRKSNRPGGNWDFRLVNKRLGFLRYQGGQFLRSHRDGSYAEDGPEATLGGGATSSLPRNQGRKFFVDTKAGRVLIFQHSSLYHSDDDVLTGTKYIIVCTDIMYALRRDKASTAH</sequence>
<gene>
    <name evidence="2" type="ORF">BJ878DRAFT_535159</name>
</gene>
<evidence type="ECO:0000313" key="3">
    <source>
        <dbReference type="Proteomes" id="UP000887226"/>
    </source>
</evidence>
<organism evidence="2 3">
    <name type="scientific">Calycina marina</name>
    <dbReference type="NCBI Taxonomy" id="1763456"/>
    <lineage>
        <taxon>Eukaryota</taxon>
        <taxon>Fungi</taxon>
        <taxon>Dikarya</taxon>
        <taxon>Ascomycota</taxon>
        <taxon>Pezizomycotina</taxon>
        <taxon>Leotiomycetes</taxon>
        <taxon>Helotiales</taxon>
        <taxon>Pezizellaceae</taxon>
        <taxon>Calycina</taxon>
    </lineage>
</organism>
<evidence type="ECO:0000256" key="1">
    <source>
        <dbReference type="SAM" id="MobiDB-lite"/>
    </source>
</evidence>
<accession>A0A9P8CEB4</accession>
<protein>
    <submittedName>
        <fullName evidence="2">Oxidoreductase</fullName>
    </submittedName>
</protein>
<name>A0A9P8CEB4_9HELO</name>
<dbReference type="AlphaFoldDB" id="A0A9P8CEB4"/>
<dbReference type="EMBL" id="MU253970">
    <property type="protein sequence ID" value="KAG9243525.1"/>
    <property type="molecule type" value="Genomic_DNA"/>
</dbReference>
<dbReference type="OrthoDB" id="69177at2759"/>
<reference evidence="2" key="1">
    <citation type="journal article" date="2021" name="IMA Fungus">
        <title>Genomic characterization of three marine fungi, including Emericellopsis atlantica sp. nov. with signatures of a generalist lifestyle and marine biomass degradation.</title>
        <authorList>
            <person name="Hagestad O.C."/>
            <person name="Hou L."/>
            <person name="Andersen J.H."/>
            <person name="Hansen E.H."/>
            <person name="Altermark B."/>
            <person name="Li C."/>
            <person name="Kuhnert E."/>
            <person name="Cox R.J."/>
            <person name="Crous P.W."/>
            <person name="Spatafora J.W."/>
            <person name="Lail K."/>
            <person name="Amirebrahimi M."/>
            <person name="Lipzen A."/>
            <person name="Pangilinan J."/>
            <person name="Andreopoulos W."/>
            <person name="Hayes R.D."/>
            <person name="Ng V."/>
            <person name="Grigoriev I.V."/>
            <person name="Jackson S.A."/>
            <person name="Sutton T.D.S."/>
            <person name="Dobson A.D.W."/>
            <person name="Rama T."/>
        </authorList>
    </citation>
    <scope>NUCLEOTIDE SEQUENCE</scope>
    <source>
        <strain evidence="2">TRa3180A</strain>
    </source>
</reference>
<evidence type="ECO:0000313" key="2">
    <source>
        <dbReference type="EMBL" id="KAG9243525.1"/>
    </source>
</evidence>
<dbReference type="Proteomes" id="UP000887226">
    <property type="component" value="Unassembled WGS sequence"/>
</dbReference>
<dbReference type="Gene3D" id="2.60.120.620">
    <property type="entry name" value="q2cbj1_9rhob like domain"/>
    <property type="match status" value="1"/>
</dbReference>
<comment type="caution">
    <text evidence="2">The sequence shown here is derived from an EMBL/GenBank/DDBJ whole genome shotgun (WGS) entry which is preliminary data.</text>
</comment>
<proteinExistence type="predicted"/>